<evidence type="ECO:0000313" key="4">
    <source>
        <dbReference type="EMBL" id="MDY2588367.1"/>
    </source>
</evidence>
<proteinExistence type="predicted"/>
<keyword evidence="2 4" id="KW-0067">ATP-binding</keyword>
<keyword evidence="5" id="KW-1185">Reference proteome</keyword>
<accession>A0ABU5EQM4</accession>
<keyword evidence="1" id="KW-0547">Nucleotide-binding</keyword>
<comment type="caution">
    <text evidence="4">The sequence shown here is derived from an EMBL/GenBank/DDBJ whole genome shotgun (WGS) entry which is preliminary data.</text>
</comment>
<dbReference type="InterPro" id="IPR027417">
    <property type="entry name" value="P-loop_NTPase"/>
</dbReference>
<evidence type="ECO:0000256" key="1">
    <source>
        <dbReference type="ARBA" id="ARBA00022741"/>
    </source>
</evidence>
<protein>
    <submittedName>
        <fullName evidence="4">ABC transporter ATP-binding protein</fullName>
    </submittedName>
</protein>
<dbReference type="Proteomes" id="UP001285855">
    <property type="component" value="Unassembled WGS sequence"/>
</dbReference>
<dbReference type="PANTHER" id="PTHR43158">
    <property type="entry name" value="SKFA PEPTIDE EXPORT ATP-BINDING PROTEIN SKFE"/>
    <property type="match status" value="1"/>
</dbReference>
<reference evidence="4 5" key="1">
    <citation type="submission" date="2023-11" db="EMBL/GenBank/DDBJ databases">
        <title>Winogradskyella pelagius sp. nov., isolated from coastal sediment.</title>
        <authorList>
            <person name="Li F."/>
        </authorList>
    </citation>
    <scope>NUCLEOTIDE SEQUENCE [LARGE SCALE GENOMIC DNA]</scope>
    <source>
        <strain evidence="4 5">KCTC 23502</strain>
    </source>
</reference>
<evidence type="ECO:0000256" key="2">
    <source>
        <dbReference type="ARBA" id="ARBA00022840"/>
    </source>
</evidence>
<dbReference type="InterPro" id="IPR003593">
    <property type="entry name" value="AAA+_ATPase"/>
</dbReference>
<organism evidence="4 5">
    <name type="scientific">Winogradskyella aquimaris</name>
    <dbReference type="NCBI Taxonomy" id="864074"/>
    <lineage>
        <taxon>Bacteria</taxon>
        <taxon>Pseudomonadati</taxon>
        <taxon>Bacteroidota</taxon>
        <taxon>Flavobacteriia</taxon>
        <taxon>Flavobacteriales</taxon>
        <taxon>Flavobacteriaceae</taxon>
        <taxon>Winogradskyella</taxon>
    </lineage>
</organism>
<dbReference type="Pfam" id="PF00005">
    <property type="entry name" value="ABC_tran"/>
    <property type="match status" value="1"/>
</dbReference>
<dbReference type="GO" id="GO:0005524">
    <property type="term" value="F:ATP binding"/>
    <property type="evidence" value="ECO:0007669"/>
    <property type="project" value="UniProtKB-KW"/>
</dbReference>
<dbReference type="PROSITE" id="PS50893">
    <property type="entry name" value="ABC_TRANSPORTER_2"/>
    <property type="match status" value="1"/>
</dbReference>
<evidence type="ECO:0000259" key="3">
    <source>
        <dbReference type="PROSITE" id="PS50893"/>
    </source>
</evidence>
<gene>
    <name evidence="4" type="ORF">SNF14_13545</name>
</gene>
<feature type="domain" description="ABC transporter" evidence="3">
    <location>
        <begin position="3"/>
        <end position="219"/>
    </location>
</feature>
<dbReference type="RefSeq" id="WP_320556715.1">
    <property type="nucleotide sequence ID" value="NZ_JAXDAE010000016.1"/>
</dbReference>
<evidence type="ECO:0000313" key="5">
    <source>
        <dbReference type="Proteomes" id="UP001285855"/>
    </source>
</evidence>
<dbReference type="SUPFAM" id="SSF52540">
    <property type="entry name" value="P-loop containing nucleoside triphosphate hydrolases"/>
    <property type="match status" value="1"/>
</dbReference>
<dbReference type="PANTHER" id="PTHR43158:SF1">
    <property type="entry name" value="ABC TRANSPORTER, ATP-BINDING PROTEIN"/>
    <property type="match status" value="1"/>
</dbReference>
<dbReference type="SMART" id="SM00382">
    <property type="entry name" value="AAA"/>
    <property type="match status" value="1"/>
</dbReference>
<name>A0ABU5EQM4_9FLAO</name>
<dbReference type="EMBL" id="JAXDAE010000016">
    <property type="protein sequence ID" value="MDY2588367.1"/>
    <property type="molecule type" value="Genomic_DNA"/>
</dbReference>
<dbReference type="InterPro" id="IPR003439">
    <property type="entry name" value="ABC_transporter-like_ATP-bd"/>
</dbReference>
<dbReference type="Gene3D" id="3.40.50.300">
    <property type="entry name" value="P-loop containing nucleotide triphosphate hydrolases"/>
    <property type="match status" value="1"/>
</dbReference>
<sequence length="220" mass="25405">MVLEVDNIELNFKHKRILSGIYVKAEMGSVTGILGGNGSGKSSLFNIIFGNLKPKYKLVRINGEPILKPLYKTGLVKYLPQYHFVPIGIKIRNIFKLFNVCWSDFVQSFETFEKYKNQKINKLSSGERRVVETYIILKSKSTITILDEPFSHIAPLYVETIINLICEEKERKIILISDHLYKHIIDSADQIYLLKNGTTKEINNLRNLEDYKYLNDGQLD</sequence>